<sequence>MSGRRTGREPAAAPDAVWAAVCFRAARGAVRPGRYGPHIRSSLVVWRADAEHGGATHGPALVRSVPLPPSAGQHPGPTPPPLPCAHGNGSPPCDVHLCVDADSPERSALVDHADVLVSHVPLPPGPAHRRARELLDDHPGCLAAAVPDTATRCVVGVRDATGAVSWVHSEPLRAEPPRPQSPRAQEPAGPGAPVPAHAVALVGSVVHAWVVSGRPARTLRSVAPVPRR</sequence>
<dbReference type="EMBL" id="BAABIG010000022">
    <property type="protein sequence ID" value="GAA4796579.1"/>
    <property type="molecule type" value="Genomic_DNA"/>
</dbReference>
<feature type="region of interest" description="Disordered" evidence="1">
    <location>
        <begin position="168"/>
        <end position="194"/>
    </location>
</feature>
<comment type="caution">
    <text evidence="2">The sequence shown here is derived from an EMBL/GenBank/DDBJ whole genome shotgun (WGS) entry which is preliminary data.</text>
</comment>
<dbReference type="Proteomes" id="UP001501265">
    <property type="component" value="Unassembled WGS sequence"/>
</dbReference>
<protein>
    <submittedName>
        <fullName evidence="2">Uncharacterized protein</fullName>
    </submittedName>
</protein>
<proteinExistence type="predicted"/>
<gene>
    <name evidence="2" type="ORF">GCM10023220_24370</name>
</gene>
<keyword evidence="3" id="KW-1185">Reference proteome</keyword>
<name>A0ABP9BMD2_9ACTN</name>
<accession>A0ABP9BMD2</accession>
<evidence type="ECO:0000313" key="3">
    <source>
        <dbReference type="Proteomes" id="UP001501265"/>
    </source>
</evidence>
<evidence type="ECO:0000313" key="2">
    <source>
        <dbReference type="EMBL" id="GAA4796579.1"/>
    </source>
</evidence>
<feature type="region of interest" description="Disordered" evidence="1">
    <location>
        <begin position="54"/>
        <end position="82"/>
    </location>
</feature>
<organism evidence="2 3">
    <name type="scientific">Streptomyces ziwulingensis</name>
    <dbReference type="NCBI Taxonomy" id="1045501"/>
    <lineage>
        <taxon>Bacteria</taxon>
        <taxon>Bacillati</taxon>
        <taxon>Actinomycetota</taxon>
        <taxon>Actinomycetes</taxon>
        <taxon>Kitasatosporales</taxon>
        <taxon>Streptomycetaceae</taxon>
        <taxon>Streptomyces</taxon>
    </lineage>
</organism>
<evidence type="ECO:0000256" key="1">
    <source>
        <dbReference type="SAM" id="MobiDB-lite"/>
    </source>
</evidence>
<reference evidence="3" key="1">
    <citation type="journal article" date="2019" name="Int. J. Syst. Evol. Microbiol.">
        <title>The Global Catalogue of Microorganisms (GCM) 10K type strain sequencing project: providing services to taxonomists for standard genome sequencing and annotation.</title>
        <authorList>
            <consortium name="The Broad Institute Genomics Platform"/>
            <consortium name="The Broad Institute Genome Sequencing Center for Infectious Disease"/>
            <person name="Wu L."/>
            <person name="Ma J."/>
        </authorList>
    </citation>
    <scope>NUCLEOTIDE SEQUENCE [LARGE SCALE GENOMIC DNA]</scope>
    <source>
        <strain evidence="3">JCM 18081</strain>
    </source>
</reference>